<dbReference type="SMART" id="SM00257">
    <property type="entry name" value="LysM"/>
    <property type="match status" value="2"/>
</dbReference>
<feature type="compositionally biased region" description="Low complexity" evidence="1">
    <location>
        <begin position="240"/>
        <end position="249"/>
    </location>
</feature>
<dbReference type="SUPFAM" id="SSF51261">
    <property type="entry name" value="Duplicated hybrid motif"/>
    <property type="match status" value="1"/>
</dbReference>
<dbReference type="SUPFAM" id="SSF54106">
    <property type="entry name" value="LysM domain"/>
    <property type="match status" value="1"/>
</dbReference>
<name>A0A1H8QD65_9RHOB</name>
<dbReference type="RefSeq" id="WP_093116946.1">
    <property type="nucleotide sequence ID" value="NZ_FODS01000006.1"/>
</dbReference>
<organism evidence="3 4">
    <name type="scientific">Salinihabitans flavidus</name>
    <dbReference type="NCBI Taxonomy" id="569882"/>
    <lineage>
        <taxon>Bacteria</taxon>
        <taxon>Pseudomonadati</taxon>
        <taxon>Pseudomonadota</taxon>
        <taxon>Alphaproteobacteria</taxon>
        <taxon>Rhodobacterales</taxon>
        <taxon>Roseobacteraceae</taxon>
        <taxon>Salinihabitans</taxon>
    </lineage>
</organism>
<dbReference type="Gene3D" id="2.70.70.10">
    <property type="entry name" value="Glucose Permease (Domain IIA)"/>
    <property type="match status" value="1"/>
</dbReference>
<dbReference type="Pfam" id="PF01551">
    <property type="entry name" value="Peptidase_M23"/>
    <property type="match status" value="1"/>
</dbReference>
<dbReference type="Gene3D" id="3.10.350.10">
    <property type="entry name" value="LysM domain"/>
    <property type="match status" value="2"/>
</dbReference>
<dbReference type="CDD" id="cd12797">
    <property type="entry name" value="M23_peptidase"/>
    <property type="match status" value="1"/>
</dbReference>
<gene>
    <name evidence="3" type="ORF">SAMN04490248_106106</name>
</gene>
<reference evidence="3 4" key="1">
    <citation type="submission" date="2016-10" db="EMBL/GenBank/DDBJ databases">
        <authorList>
            <person name="de Groot N.N."/>
        </authorList>
    </citation>
    <scope>NUCLEOTIDE SEQUENCE [LARGE SCALE GENOMIC DNA]</scope>
    <source>
        <strain evidence="3 4">DSM 27842</strain>
    </source>
</reference>
<evidence type="ECO:0000313" key="4">
    <source>
        <dbReference type="Proteomes" id="UP000198893"/>
    </source>
</evidence>
<accession>A0A1H8QD65</accession>
<sequence length="402" mass="42464">MTVNFNERQPARRVMRVMAAVSVVAVVAACEGPLDFDMRGRLGSDLDTSGPAVRATADRPEADRRGVISYPNYQVAVARRGDRLRDVAARIGVDAQELASYNGMQTDDELRRGEVLALPRRVEEPSAATGGAGVVRAPSDVDISSVAGGAIERADGVRTAELDPIPAAEDAPSGETGVEPIRHKVSRGETAFTIARLYGVSVRALAEWNGLGKDFVIREGQILLIPPVVDAPETANNAAPTSRPGDGSPTPTPPSASKPLPEEDIAAAPPEPPESPDLGGTQTESVSDSRMDRPVEGKIIRAYAKDKNNGVDFSAPAGAPVRAADDGTVAAITTDADNVQILVVRHPDNLMTVYYNVADVAVEKGSTVARGSKIATVPDGDNYVHFEVRKGFDSVDPMPYLE</sequence>
<dbReference type="PANTHER" id="PTHR21666">
    <property type="entry name" value="PEPTIDASE-RELATED"/>
    <property type="match status" value="1"/>
</dbReference>
<keyword evidence="4" id="KW-1185">Reference proteome</keyword>
<dbReference type="InterPro" id="IPR036779">
    <property type="entry name" value="LysM_dom_sf"/>
</dbReference>
<dbReference type="EMBL" id="FODS01000006">
    <property type="protein sequence ID" value="SEO51951.1"/>
    <property type="molecule type" value="Genomic_DNA"/>
</dbReference>
<feature type="domain" description="LysM" evidence="2">
    <location>
        <begin position="181"/>
        <end position="225"/>
    </location>
</feature>
<dbReference type="InterPro" id="IPR011055">
    <property type="entry name" value="Dup_hybrid_motif"/>
</dbReference>
<dbReference type="OrthoDB" id="9795421at2"/>
<dbReference type="AlphaFoldDB" id="A0A1H8QD65"/>
<dbReference type="InterPro" id="IPR018392">
    <property type="entry name" value="LysM"/>
</dbReference>
<feature type="region of interest" description="Disordered" evidence="1">
    <location>
        <begin position="155"/>
        <end position="181"/>
    </location>
</feature>
<dbReference type="PROSITE" id="PS51782">
    <property type="entry name" value="LYSM"/>
    <property type="match status" value="1"/>
</dbReference>
<keyword evidence="3" id="KW-0378">Hydrolase</keyword>
<proteinExistence type="predicted"/>
<dbReference type="Pfam" id="PF01476">
    <property type="entry name" value="LysM"/>
    <property type="match status" value="2"/>
</dbReference>
<dbReference type="GO" id="GO:0004222">
    <property type="term" value="F:metalloendopeptidase activity"/>
    <property type="evidence" value="ECO:0007669"/>
    <property type="project" value="TreeGrafter"/>
</dbReference>
<dbReference type="InterPro" id="IPR050570">
    <property type="entry name" value="Cell_wall_metabolism_enzyme"/>
</dbReference>
<protein>
    <submittedName>
        <fullName evidence="3">Murein DD-endopeptidase MepM and murein hydrolase activator NlpD, contain LysM domain</fullName>
    </submittedName>
</protein>
<dbReference type="CDD" id="cd00118">
    <property type="entry name" value="LysM"/>
    <property type="match status" value="1"/>
</dbReference>
<feature type="region of interest" description="Disordered" evidence="1">
    <location>
        <begin position="232"/>
        <end position="295"/>
    </location>
</feature>
<dbReference type="STRING" id="569882.SAMN04490248_106106"/>
<dbReference type="Proteomes" id="UP000198893">
    <property type="component" value="Unassembled WGS sequence"/>
</dbReference>
<evidence type="ECO:0000256" key="1">
    <source>
        <dbReference type="SAM" id="MobiDB-lite"/>
    </source>
</evidence>
<evidence type="ECO:0000313" key="3">
    <source>
        <dbReference type="EMBL" id="SEO51951.1"/>
    </source>
</evidence>
<evidence type="ECO:0000259" key="2">
    <source>
        <dbReference type="PROSITE" id="PS51782"/>
    </source>
</evidence>
<dbReference type="PANTHER" id="PTHR21666:SF270">
    <property type="entry name" value="MUREIN HYDROLASE ACTIVATOR ENVC"/>
    <property type="match status" value="1"/>
</dbReference>
<dbReference type="InterPro" id="IPR016047">
    <property type="entry name" value="M23ase_b-sheet_dom"/>
</dbReference>